<organism evidence="8 9">
    <name type="scientific">Stylonychia lemnae</name>
    <name type="common">Ciliate</name>
    <dbReference type="NCBI Taxonomy" id="5949"/>
    <lineage>
        <taxon>Eukaryota</taxon>
        <taxon>Sar</taxon>
        <taxon>Alveolata</taxon>
        <taxon>Ciliophora</taxon>
        <taxon>Intramacronucleata</taxon>
        <taxon>Spirotrichea</taxon>
        <taxon>Stichotrichia</taxon>
        <taxon>Sporadotrichida</taxon>
        <taxon>Oxytrichidae</taxon>
        <taxon>Stylonychinae</taxon>
        <taxon>Stylonychia</taxon>
    </lineage>
</organism>
<accession>A0A078AEE6</accession>
<evidence type="ECO:0000313" key="9">
    <source>
        <dbReference type="Proteomes" id="UP000039865"/>
    </source>
</evidence>
<dbReference type="EMBL" id="CCKQ01007859">
    <property type="protein sequence ID" value="CDW79288.1"/>
    <property type="molecule type" value="Genomic_DNA"/>
</dbReference>
<dbReference type="GO" id="GO:0004198">
    <property type="term" value="F:calcium-dependent cysteine-type endopeptidase activity"/>
    <property type="evidence" value="ECO:0007669"/>
    <property type="project" value="InterPro"/>
</dbReference>
<evidence type="ECO:0000256" key="2">
    <source>
        <dbReference type="ARBA" id="ARBA00022670"/>
    </source>
</evidence>
<gene>
    <name evidence="8" type="primary">Contig644.g711</name>
    <name evidence="8" type="ORF">STYLEM_8274</name>
</gene>
<feature type="domain" description="Calpain catalytic" evidence="7">
    <location>
        <begin position="5"/>
        <end position="67"/>
    </location>
</feature>
<dbReference type="OrthoDB" id="292944at2759"/>
<evidence type="ECO:0000313" key="8">
    <source>
        <dbReference type="EMBL" id="CDW79288.1"/>
    </source>
</evidence>
<name>A0A078AEE6_STYLE</name>
<comment type="similarity">
    <text evidence="1">Belongs to the peptidase C2 family.</text>
</comment>
<evidence type="ECO:0000256" key="6">
    <source>
        <dbReference type="PROSITE-ProRule" id="PRU00239"/>
    </source>
</evidence>
<dbReference type="InterPro" id="IPR001300">
    <property type="entry name" value="Peptidase_C2_calpain_cat"/>
</dbReference>
<keyword evidence="4" id="KW-0788">Thiol protease</keyword>
<keyword evidence="3" id="KW-0378">Hydrolase</keyword>
<protein>
    <submittedName>
        <fullName evidence="8">Calpain family cysteine protease containing protein</fullName>
    </submittedName>
</protein>
<dbReference type="SMART" id="SM00230">
    <property type="entry name" value="CysPc"/>
    <property type="match status" value="1"/>
</dbReference>
<dbReference type="InterPro" id="IPR038765">
    <property type="entry name" value="Papain-like_cys_pep_sf"/>
</dbReference>
<evidence type="ECO:0000256" key="3">
    <source>
        <dbReference type="ARBA" id="ARBA00022801"/>
    </source>
</evidence>
<dbReference type="InParanoid" id="A0A078AEE6"/>
<dbReference type="PANTHER" id="PTHR10183:SF379">
    <property type="entry name" value="CALPAIN-5"/>
    <property type="match status" value="1"/>
</dbReference>
<keyword evidence="2 8" id="KW-0645">Protease</keyword>
<evidence type="ECO:0000256" key="5">
    <source>
        <dbReference type="PIRSR" id="PIRSR622684-1"/>
    </source>
</evidence>
<dbReference type="SUPFAM" id="SSF54001">
    <property type="entry name" value="Cysteine proteinases"/>
    <property type="match status" value="1"/>
</dbReference>
<evidence type="ECO:0000256" key="1">
    <source>
        <dbReference type="ARBA" id="ARBA00007623"/>
    </source>
</evidence>
<evidence type="ECO:0000256" key="4">
    <source>
        <dbReference type="ARBA" id="ARBA00022807"/>
    </source>
</evidence>
<feature type="active site" evidence="5">
    <location>
        <position position="174"/>
    </location>
</feature>
<dbReference type="PROSITE" id="PS50203">
    <property type="entry name" value="CALPAIN_CAT"/>
    <property type="match status" value="2"/>
</dbReference>
<evidence type="ECO:0000259" key="7">
    <source>
        <dbReference type="PROSITE" id="PS50203"/>
    </source>
</evidence>
<keyword evidence="9" id="KW-1185">Reference proteome</keyword>
<proteinExistence type="inferred from homology"/>
<dbReference type="Gene3D" id="3.90.70.10">
    <property type="entry name" value="Cysteine proteinases"/>
    <property type="match status" value="1"/>
</dbReference>
<dbReference type="GO" id="GO:0006508">
    <property type="term" value="P:proteolysis"/>
    <property type="evidence" value="ECO:0007669"/>
    <property type="project" value="UniProtKB-KW"/>
</dbReference>
<feature type="domain" description="Calpain catalytic" evidence="7">
    <location>
        <begin position="69"/>
        <end position="254"/>
    </location>
</feature>
<reference evidence="8 9" key="1">
    <citation type="submission" date="2014-06" db="EMBL/GenBank/DDBJ databases">
        <authorList>
            <person name="Swart Estienne"/>
        </authorList>
    </citation>
    <scope>NUCLEOTIDE SEQUENCE [LARGE SCALE GENOMIC DNA]</scope>
    <source>
        <strain evidence="8 9">130c</strain>
    </source>
</reference>
<dbReference type="AlphaFoldDB" id="A0A078AEE6"/>
<dbReference type="Proteomes" id="UP000039865">
    <property type="component" value="Unassembled WGS sequence"/>
</dbReference>
<dbReference type="Pfam" id="PF00648">
    <property type="entry name" value="Peptidase_C2"/>
    <property type="match status" value="2"/>
</dbReference>
<comment type="caution">
    <text evidence="6">Lacks conserved residue(s) required for the propagation of feature annotation.</text>
</comment>
<dbReference type="InterPro" id="IPR022684">
    <property type="entry name" value="Calpain_cysteine_protease"/>
</dbReference>
<dbReference type="PANTHER" id="PTHR10183">
    <property type="entry name" value="CALPAIN"/>
    <property type="match status" value="1"/>
</dbReference>
<feature type="active site" evidence="5">
    <location>
        <position position="198"/>
    </location>
</feature>
<sequence length="382" mass="44844">MESQMFYDDEFPPNLRSLFNPEKQIQDSAKIRHQSLIWARISKIYPNYNVRVEKINPNNIVQGSLGNYDFIPINPQTNQPAFTQLSNNEYWPVILEKAWAKIHGCYENCSSGRTYETFSFLTGAPCQNIKHQDPEYFWKFIKDSDQQLHIISAESFDEQSQIPNFDSKDIVSNHAYSVILVKEVVHNNKKLRLMKLRNPWGKKEWKGDWSKLDQNWTPDLAKQFGLKYLKEGEFYMTTNDYFKYFASTSICKFNESMQRTSLQFTQKLNQITLIEFEVPPSCQDNQLELMLYQTSHKTGRVTDRYYENSQIRMIVGMSKNLSIKMACLKLCLSLMLIKIPLENLILLLDLKTHFIVLIQIVQLQIMPSIMFIMNQTSGFIQI</sequence>